<dbReference type="SUPFAM" id="SSF53335">
    <property type="entry name" value="S-adenosyl-L-methionine-dependent methyltransferases"/>
    <property type="match status" value="1"/>
</dbReference>
<evidence type="ECO:0000313" key="2">
    <source>
        <dbReference type="Proteomes" id="UP000184420"/>
    </source>
</evidence>
<gene>
    <name evidence="1" type="ORF">SAMN05444266_11291</name>
</gene>
<keyword evidence="1" id="KW-0808">Transferase</keyword>
<dbReference type="OrthoDB" id="9795498at2"/>
<reference evidence="1 2" key="1">
    <citation type="submission" date="2016-11" db="EMBL/GenBank/DDBJ databases">
        <authorList>
            <person name="Jaros S."/>
            <person name="Januszkiewicz K."/>
            <person name="Wedrychowicz H."/>
        </authorList>
    </citation>
    <scope>NUCLEOTIDE SEQUENCE [LARGE SCALE GENOMIC DNA]</scope>
    <source>
        <strain evidence="1 2">DSM 27406</strain>
    </source>
</reference>
<name>A0A1M7M678_9BACT</name>
<accession>A0A1M7M678</accession>
<dbReference type="Gene3D" id="3.40.50.150">
    <property type="entry name" value="Vaccinia Virus protein VP39"/>
    <property type="match status" value="1"/>
</dbReference>
<dbReference type="EMBL" id="FRBL01000012">
    <property type="protein sequence ID" value="SHM86208.1"/>
    <property type="molecule type" value="Genomic_DNA"/>
</dbReference>
<dbReference type="AlphaFoldDB" id="A0A1M7M678"/>
<dbReference type="InterPro" id="IPR029063">
    <property type="entry name" value="SAM-dependent_MTases_sf"/>
</dbReference>
<dbReference type="Pfam" id="PF13578">
    <property type="entry name" value="Methyltransf_24"/>
    <property type="match status" value="1"/>
</dbReference>
<dbReference type="GO" id="GO:0008168">
    <property type="term" value="F:methyltransferase activity"/>
    <property type="evidence" value="ECO:0007669"/>
    <property type="project" value="UniProtKB-KW"/>
</dbReference>
<evidence type="ECO:0000313" key="1">
    <source>
        <dbReference type="EMBL" id="SHM86208.1"/>
    </source>
</evidence>
<dbReference type="GO" id="GO:0032259">
    <property type="term" value="P:methylation"/>
    <property type="evidence" value="ECO:0007669"/>
    <property type="project" value="UniProtKB-KW"/>
</dbReference>
<keyword evidence="2" id="KW-1185">Reference proteome</keyword>
<keyword evidence="1" id="KW-0489">Methyltransferase</keyword>
<proteinExistence type="predicted"/>
<organism evidence="1 2">
    <name type="scientific">Chitinophaga jiangningensis</name>
    <dbReference type="NCBI Taxonomy" id="1419482"/>
    <lineage>
        <taxon>Bacteria</taxon>
        <taxon>Pseudomonadati</taxon>
        <taxon>Bacteroidota</taxon>
        <taxon>Chitinophagia</taxon>
        <taxon>Chitinophagales</taxon>
        <taxon>Chitinophagaceae</taxon>
        <taxon>Chitinophaga</taxon>
    </lineage>
</organism>
<sequence>MIKNFLIRNSVALFNKKLRKQPLQPYPLTFWENRRAQLSKYAVLPDILRPSMRTLKTAGDAIPIPELRGFFDGRVLGEWTLDADSMLFLWQRLQVEKPKVIVECGSGVSTLLFAKYLSLYQPDGILLSLEQSAEETKVAQDRLEKHGLARFVKMYHAPMISAERGYNLSGVETWPGMQRFDWILVDGPAGTDLVRYYTIEDLQKLANPGARWFLDDSFRDNEIEVLKKWAALPGVQVEGIYPIGKGLSTGTIN</sequence>
<protein>
    <submittedName>
        <fullName evidence="1">Methyltransferase domain-containing protein</fullName>
    </submittedName>
</protein>
<dbReference type="Proteomes" id="UP000184420">
    <property type="component" value="Unassembled WGS sequence"/>
</dbReference>